<dbReference type="EMBL" id="CP011104">
    <property type="protein sequence ID" value="AKH63811.1"/>
    <property type="molecule type" value="Genomic_DNA"/>
</dbReference>
<reference evidence="2" key="2">
    <citation type="submission" date="2015-03" db="EMBL/GenBank/DDBJ databases">
        <title>Genome sequence of Azospirillum thiophilum strain DSM 21654T.</title>
        <authorList>
            <person name="Kwak Y."/>
            <person name="Shin J.-H."/>
        </authorList>
    </citation>
    <scope>NUCLEOTIDE SEQUENCE [LARGE SCALE GENOMIC DNA]</scope>
    <source>
        <strain evidence="2">DSM 15199</strain>
    </source>
</reference>
<dbReference type="STRING" id="230089.VY86_11175"/>
<dbReference type="OrthoDB" id="8596416at2"/>
<dbReference type="InterPro" id="IPR050708">
    <property type="entry name" value="T6SS_VgrG/RHS"/>
</dbReference>
<dbReference type="AlphaFoldDB" id="A0A0F7LPL8"/>
<proteinExistence type="predicted"/>
<dbReference type="PANTHER" id="PTHR32305">
    <property type="match status" value="1"/>
</dbReference>
<dbReference type="NCBIfam" id="TIGR03696">
    <property type="entry name" value="Rhs_assc_core"/>
    <property type="match status" value="1"/>
</dbReference>
<sequence length="954" mass="107525">MTSFFNPATFADTPTVSVRDNRGLTIREISFHRTTAGGDTDPRITRHQYDAYGYRTQSIDPRLYDAMQTDSSVKPNFTWQYNLTGNILSTESVDAGHTVTLNDIEGRPVLTKTATKVIQTRQYEAASLPGRLLSVTEQVSGEATARVTERLIWSRNTQEAKDHNLVGQCVNHYDTAGLIQLESRSLTGTVLSQSRQLLSDNHQADWKDDNQVTNQSRLDSEAYTTQSAFDATGALLMQTDTKGNIQRLTYNIAGQLNSSKLTVKGQSEQIIVKSLSYSAAGQKLQEIHGNGVVTEYTYEPETQRLISIITLRTSDNKVLQDLRYEYDPVGNVINIRNSAEATRFWRNQKVVPKNTYSYDSLYQLIEATGREMANIGPNSNLRPSPVLPSDSNTYTKYIRTYTYDRGGNLTQIQHSSPATQGSYTTKITVSNRSNRAVWSTLTENPMHVDDSFDAGGHQNTLVQGHYLSWDTRGQLQQVIQATQGNSINSDREWYRYGSDGIRLLKVSEQQALSPTYQQRVIYLPGLELRTTQDSAIIKQDLQVITVGEAGRAQVRILHWETKPPTDIKNNQVRYSYDNLTGSSQLELDHKGKIISHEEYYPFGGTALWAVRNQTEASYKFTRYSGKERDATGLYYYGYRYYQPWVGRWLSADPAGTADGVNLYRMVRNNPVTLHDPDGLTPEQWHTREAFKQLPFSEHSLGTRDELAPKISGTNSLWHEAYRGPAKERETSALFNELPFAEPKVAAAEEINLHGITTENVTVYRVEVAQQSEKFLYTGITGTGGVKIAIPNRNSEHGGKEDYLNKTMPGEAQKRGGWYQFSKNYIAANKGKSSGNLAFYNFGNPRRALQFYEQKTENPKEKLPFVIKSFEIPSAVFKAIAEDAILEKDYKKFPTAPMNVDVAAFNQLGLQPHHVDLLVGSIVPKSGRVYSENEHWKLMDNPSQVTSRPLLRGRR</sequence>
<keyword evidence="2" id="KW-1185">Reference proteome</keyword>
<dbReference type="InterPro" id="IPR041508">
    <property type="entry name" value="TcC-like_repeat"/>
</dbReference>
<dbReference type="Pfam" id="PF18807">
    <property type="entry name" value="TTc_toxin_rep"/>
    <property type="match status" value="1"/>
</dbReference>
<name>A0A0F7LPL8_9GAMM</name>
<dbReference type="PANTHER" id="PTHR32305:SF15">
    <property type="entry name" value="PROTEIN RHSA-RELATED"/>
    <property type="match status" value="1"/>
</dbReference>
<dbReference type="RefSeq" id="WP_046974999.1">
    <property type="nucleotide sequence ID" value="NZ_CAWQPG010000312.1"/>
</dbReference>
<evidence type="ECO:0000313" key="2">
    <source>
        <dbReference type="Proteomes" id="UP000034866"/>
    </source>
</evidence>
<protein>
    <submittedName>
        <fullName evidence="1">Toxin</fullName>
    </submittedName>
</protein>
<evidence type="ECO:0000313" key="1">
    <source>
        <dbReference type="EMBL" id="AKH63811.1"/>
    </source>
</evidence>
<dbReference type="InterPro" id="IPR022385">
    <property type="entry name" value="Rhs_assc_core"/>
</dbReference>
<dbReference type="KEGG" id="ptt:VY86_11175"/>
<reference evidence="1 2" key="1">
    <citation type="journal article" date="2015" name="J. Biotechnol.">
        <title>Complete genome sequence of Photorhabdus temperata subsp. thracensis 39-8(T), an entomopathogenic bacterium for the improved commercial bioinsecticide.</title>
        <authorList>
            <person name="Kwak Y."/>
            <person name="Shin J.H."/>
        </authorList>
    </citation>
    <scope>NUCLEOTIDE SEQUENCE [LARGE SCALE GENOMIC DNA]</scope>
    <source>
        <strain evidence="1 2">DSM 15199</strain>
    </source>
</reference>
<accession>A0A0F7LPL8</accession>
<dbReference type="Proteomes" id="UP000034866">
    <property type="component" value="Chromosome"/>
</dbReference>
<organism evidence="1 2">
    <name type="scientific">Photorhabdus thracensis</name>
    <dbReference type="NCBI Taxonomy" id="230089"/>
    <lineage>
        <taxon>Bacteria</taxon>
        <taxon>Pseudomonadati</taxon>
        <taxon>Pseudomonadota</taxon>
        <taxon>Gammaproteobacteria</taxon>
        <taxon>Enterobacterales</taxon>
        <taxon>Morganellaceae</taxon>
        <taxon>Photorhabdus</taxon>
    </lineage>
</organism>
<dbReference type="PATRIC" id="fig|230089.6.peg.2477"/>
<dbReference type="Gene3D" id="2.180.10.10">
    <property type="entry name" value="RHS repeat-associated core"/>
    <property type="match status" value="1"/>
</dbReference>
<gene>
    <name evidence="1" type="ORF">VY86_11175</name>
</gene>